<sequence>MEDRTSAATTPGDGAHLADSVSRDGFTLLVGTFRSPELYVMRFNPPQPSSSHADGISTTKGLLAVAHKASALAGHSWLSLSPDHSHLYTTNWADPPSVGAYALDRASGLPIPTPLNTASVASLSGYVVVSPSGRHLISVGGPTGEVFRLEDDGRIGPLVQTLVFRKPAELADGAREGVAHGSFGGLRWGAHSVDLSPDGKSVYVADIGHNCIWTYSLNEAVDTGATNTTAIGNGEGSNGNGNGYGENTNKNIQLLTLTSKHISVRPTDGPRHCWPHPNGAVLYVVQEHSSMVDAFRVIDPQEEDAGTTTLLSHMSGASIIPPSAMPKDFWADEVRTSTIGADEGRRPRWLYASTRGLQPETKGYVAAYALDGNGALESSKAAAIYETRMSGGLANAIEPAPREVYQRLGLLDNSDNEIEEYIALTDSEQGWVTILGWNGKAFREVAATRLGARDDDSVVQAATAVWV</sequence>
<dbReference type="InterPro" id="IPR050282">
    <property type="entry name" value="Cycloisomerase_2"/>
</dbReference>
<dbReference type="Proteomes" id="UP000241462">
    <property type="component" value="Unassembled WGS sequence"/>
</dbReference>
<dbReference type="OrthoDB" id="1715191at2759"/>
<dbReference type="InterPro" id="IPR019405">
    <property type="entry name" value="Lactonase_7-beta_prop"/>
</dbReference>
<evidence type="ECO:0000313" key="3">
    <source>
        <dbReference type="Proteomes" id="UP000241462"/>
    </source>
</evidence>
<dbReference type="AlphaFoldDB" id="A0A2T3AK58"/>
<organism evidence="2 3">
    <name type="scientific">Coniella lustricola</name>
    <dbReference type="NCBI Taxonomy" id="2025994"/>
    <lineage>
        <taxon>Eukaryota</taxon>
        <taxon>Fungi</taxon>
        <taxon>Dikarya</taxon>
        <taxon>Ascomycota</taxon>
        <taxon>Pezizomycotina</taxon>
        <taxon>Sordariomycetes</taxon>
        <taxon>Sordariomycetidae</taxon>
        <taxon>Diaporthales</taxon>
        <taxon>Schizoparmaceae</taxon>
        <taxon>Coniella</taxon>
    </lineage>
</organism>
<dbReference type="STRING" id="2025994.A0A2T3AK58"/>
<keyword evidence="3" id="KW-1185">Reference proteome</keyword>
<reference evidence="2 3" key="1">
    <citation type="journal article" date="2018" name="Mycol. Prog.">
        <title>Coniella lustricola, a new species from submerged detritus.</title>
        <authorList>
            <person name="Raudabaugh D.B."/>
            <person name="Iturriaga T."/>
            <person name="Carver A."/>
            <person name="Mondo S."/>
            <person name="Pangilinan J."/>
            <person name="Lipzen A."/>
            <person name="He G."/>
            <person name="Amirebrahimi M."/>
            <person name="Grigoriev I.V."/>
            <person name="Miller A.N."/>
        </authorList>
    </citation>
    <scope>NUCLEOTIDE SEQUENCE [LARGE SCALE GENOMIC DNA]</scope>
    <source>
        <strain evidence="2 3">B22-T-1</strain>
    </source>
</reference>
<evidence type="ECO:0008006" key="4">
    <source>
        <dbReference type="Google" id="ProtNLM"/>
    </source>
</evidence>
<name>A0A2T3AK58_9PEZI</name>
<dbReference type="Gene3D" id="2.130.10.10">
    <property type="entry name" value="YVTN repeat-like/Quinoprotein amine dehydrogenase"/>
    <property type="match status" value="1"/>
</dbReference>
<dbReference type="EMBL" id="KZ678380">
    <property type="protein sequence ID" value="PSS00968.1"/>
    <property type="molecule type" value="Genomic_DNA"/>
</dbReference>
<dbReference type="SUPFAM" id="SSF75011">
    <property type="entry name" value="3-carboxy-cis,cis-mucoante lactonizing enzyme"/>
    <property type="match status" value="1"/>
</dbReference>
<dbReference type="InParanoid" id="A0A2T3AK58"/>
<accession>A0A2T3AK58</accession>
<evidence type="ECO:0000313" key="2">
    <source>
        <dbReference type="EMBL" id="PSS00968.1"/>
    </source>
</evidence>
<dbReference type="GO" id="GO:0017057">
    <property type="term" value="F:6-phosphogluconolactonase activity"/>
    <property type="evidence" value="ECO:0007669"/>
    <property type="project" value="TreeGrafter"/>
</dbReference>
<dbReference type="PANTHER" id="PTHR30344">
    <property type="entry name" value="6-PHOSPHOGLUCONOLACTONASE-RELATED"/>
    <property type="match status" value="1"/>
</dbReference>
<dbReference type="InterPro" id="IPR015943">
    <property type="entry name" value="WD40/YVTN_repeat-like_dom_sf"/>
</dbReference>
<protein>
    <recommendedName>
        <fullName evidence="4">Lactonase, 7-bladed beta-propeller-domain-containing protein</fullName>
    </recommendedName>
</protein>
<dbReference type="PANTHER" id="PTHR30344:SF4">
    <property type="entry name" value="CYCLASE, PUTATIVE (AFU_ORTHOLOGUE AFUA_6G11580)-RELATED"/>
    <property type="match status" value="1"/>
</dbReference>
<evidence type="ECO:0000256" key="1">
    <source>
        <dbReference type="ARBA" id="ARBA00005564"/>
    </source>
</evidence>
<gene>
    <name evidence="2" type="ORF">BD289DRAFT_285257</name>
</gene>
<proteinExistence type="inferred from homology"/>
<comment type="similarity">
    <text evidence="1">Belongs to the cycloisomerase 2 family.</text>
</comment>
<dbReference type="Pfam" id="PF10282">
    <property type="entry name" value="Lactonase"/>
    <property type="match status" value="2"/>
</dbReference>